<comment type="caution">
    <text evidence="1">The sequence shown here is derived from an EMBL/GenBank/DDBJ whole genome shotgun (WGS) entry which is preliminary data.</text>
</comment>
<sequence length="63" mass="6961">MSFFHFSLQIKIVADVPGVGQNLNDHAYLTGLAWTINNGTSFNVFDTVQPSVIAEYVRSRSGE</sequence>
<name>A0A5B7KB80_PORTR</name>
<dbReference type="Proteomes" id="UP000324222">
    <property type="component" value="Unassembled WGS sequence"/>
</dbReference>
<reference evidence="1 2" key="1">
    <citation type="submission" date="2019-05" db="EMBL/GenBank/DDBJ databases">
        <title>Another draft genome of Portunus trituberculatus and its Hox gene families provides insights of decapod evolution.</title>
        <authorList>
            <person name="Jeong J.-H."/>
            <person name="Song I."/>
            <person name="Kim S."/>
            <person name="Choi T."/>
            <person name="Kim D."/>
            <person name="Ryu S."/>
            <person name="Kim W."/>
        </authorList>
    </citation>
    <scope>NUCLEOTIDE SEQUENCE [LARGE SCALE GENOMIC DNA]</scope>
    <source>
        <tissue evidence="1">Muscle</tissue>
    </source>
</reference>
<dbReference type="EMBL" id="VSRR010130781">
    <property type="protein sequence ID" value="MPD02299.1"/>
    <property type="molecule type" value="Genomic_DNA"/>
</dbReference>
<protein>
    <submittedName>
        <fullName evidence="1">Uncharacterized protein</fullName>
    </submittedName>
</protein>
<accession>A0A5B7KB80</accession>
<evidence type="ECO:0000313" key="1">
    <source>
        <dbReference type="EMBL" id="MPD02299.1"/>
    </source>
</evidence>
<proteinExistence type="predicted"/>
<evidence type="ECO:0000313" key="2">
    <source>
        <dbReference type="Proteomes" id="UP000324222"/>
    </source>
</evidence>
<dbReference type="OrthoDB" id="269227at2759"/>
<organism evidence="1 2">
    <name type="scientific">Portunus trituberculatus</name>
    <name type="common">Swimming crab</name>
    <name type="synonym">Neptunus trituberculatus</name>
    <dbReference type="NCBI Taxonomy" id="210409"/>
    <lineage>
        <taxon>Eukaryota</taxon>
        <taxon>Metazoa</taxon>
        <taxon>Ecdysozoa</taxon>
        <taxon>Arthropoda</taxon>
        <taxon>Crustacea</taxon>
        <taxon>Multicrustacea</taxon>
        <taxon>Malacostraca</taxon>
        <taxon>Eumalacostraca</taxon>
        <taxon>Eucarida</taxon>
        <taxon>Decapoda</taxon>
        <taxon>Pleocyemata</taxon>
        <taxon>Brachyura</taxon>
        <taxon>Eubrachyura</taxon>
        <taxon>Portunoidea</taxon>
        <taxon>Portunidae</taxon>
        <taxon>Portuninae</taxon>
        <taxon>Portunus</taxon>
    </lineage>
</organism>
<dbReference type="AlphaFoldDB" id="A0A5B7KB80"/>
<keyword evidence="2" id="KW-1185">Reference proteome</keyword>
<gene>
    <name evidence="1" type="ORF">E2C01_097875</name>
</gene>